<keyword evidence="4" id="KW-0997">Cell inner membrane</keyword>
<dbReference type="CDD" id="cd17335">
    <property type="entry name" value="MFS_MFSD6"/>
    <property type="match status" value="1"/>
</dbReference>
<evidence type="ECO:0000256" key="1">
    <source>
        <dbReference type="ARBA" id="ARBA00004429"/>
    </source>
</evidence>
<evidence type="ECO:0000256" key="8">
    <source>
        <dbReference type="SAM" id="Phobius"/>
    </source>
</evidence>
<keyword evidence="2" id="KW-0813">Transport</keyword>
<dbReference type="GO" id="GO:0015528">
    <property type="term" value="F:lactose:proton symporter activity"/>
    <property type="evidence" value="ECO:0007669"/>
    <property type="project" value="TreeGrafter"/>
</dbReference>
<feature type="transmembrane region" description="Helical" evidence="8">
    <location>
        <begin position="129"/>
        <end position="148"/>
    </location>
</feature>
<feature type="transmembrane region" description="Helical" evidence="8">
    <location>
        <begin position="154"/>
        <end position="173"/>
    </location>
</feature>
<evidence type="ECO:0000256" key="4">
    <source>
        <dbReference type="ARBA" id="ARBA00022519"/>
    </source>
</evidence>
<keyword evidence="3" id="KW-1003">Cell membrane</keyword>
<feature type="domain" description="Major facilitator superfamily (MFS) profile" evidence="9">
    <location>
        <begin position="138"/>
        <end position="388"/>
    </location>
</feature>
<feature type="transmembrane region" description="Helical" evidence="8">
    <location>
        <begin position="198"/>
        <end position="219"/>
    </location>
</feature>
<dbReference type="Pfam" id="PF12832">
    <property type="entry name" value="MFS_1_like"/>
    <property type="match status" value="1"/>
</dbReference>
<dbReference type="GO" id="GO:0005886">
    <property type="term" value="C:plasma membrane"/>
    <property type="evidence" value="ECO:0007669"/>
    <property type="project" value="UniProtKB-SubCell"/>
</dbReference>
<dbReference type="NCBIfam" id="NF037955">
    <property type="entry name" value="mfs"/>
    <property type="match status" value="1"/>
</dbReference>
<comment type="subcellular location">
    <subcellularLocation>
        <location evidence="1">Cell inner membrane</location>
        <topology evidence="1">Multi-pass membrane protein</topology>
    </subcellularLocation>
</comment>
<feature type="transmembrane region" description="Helical" evidence="8">
    <location>
        <begin position="258"/>
        <end position="277"/>
    </location>
</feature>
<evidence type="ECO:0000256" key="7">
    <source>
        <dbReference type="ARBA" id="ARBA00023136"/>
    </source>
</evidence>
<keyword evidence="7 8" id="KW-0472">Membrane</keyword>
<feature type="transmembrane region" description="Helical" evidence="8">
    <location>
        <begin position="68"/>
        <end position="85"/>
    </location>
</feature>
<feature type="transmembrane region" description="Helical" evidence="8">
    <location>
        <begin position="38"/>
        <end position="56"/>
    </location>
</feature>
<evidence type="ECO:0000256" key="3">
    <source>
        <dbReference type="ARBA" id="ARBA00022475"/>
    </source>
</evidence>
<dbReference type="InterPro" id="IPR036259">
    <property type="entry name" value="MFS_trans_sf"/>
</dbReference>
<organism evidence="10 11">
    <name type="scientific">Candidatus Thiodiazotropha lotti</name>
    <dbReference type="NCBI Taxonomy" id="2792787"/>
    <lineage>
        <taxon>Bacteria</taxon>
        <taxon>Pseudomonadati</taxon>
        <taxon>Pseudomonadota</taxon>
        <taxon>Gammaproteobacteria</taxon>
        <taxon>Chromatiales</taxon>
        <taxon>Sedimenticolaceae</taxon>
        <taxon>Candidatus Thiodiazotropha</taxon>
    </lineage>
</organism>
<dbReference type="PIRSF" id="PIRSF004925">
    <property type="entry name" value="HcaT"/>
    <property type="match status" value="1"/>
</dbReference>
<comment type="caution">
    <text evidence="10">The sequence shown here is derived from an EMBL/GenBank/DDBJ whole genome shotgun (WGS) entry which is preliminary data.</text>
</comment>
<dbReference type="Proteomes" id="UP000886687">
    <property type="component" value="Unassembled WGS sequence"/>
</dbReference>
<dbReference type="PANTHER" id="PTHR23522">
    <property type="entry name" value="BLL5896 PROTEIN"/>
    <property type="match status" value="1"/>
</dbReference>
<dbReference type="AlphaFoldDB" id="A0A9E4N0L0"/>
<feature type="transmembrane region" description="Helical" evidence="8">
    <location>
        <begin position="289"/>
        <end position="313"/>
    </location>
</feature>
<dbReference type="Gene3D" id="1.20.1250.20">
    <property type="entry name" value="MFS general substrate transporter like domains"/>
    <property type="match status" value="2"/>
</dbReference>
<feature type="transmembrane region" description="Helical" evidence="8">
    <location>
        <begin position="353"/>
        <end position="373"/>
    </location>
</feature>
<keyword evidence="6 8" id="KW-1133">Transmembrane helix</keyword>
<evidence type="ECO:0000313" key="10">
    <source>
        <dbReference type="EMBL" id="MCG7938659.1"/>
    </source>
</evidence>
<name>A0A9E4N0L0_9GAMM</name>
<evidence type="ECO:0000256" key="5">
    <source>
        <dbReference type="ARBA" id="ARBA00022692"/>
    </source>
</evidence>
<dbReference type="InterPro" id="IPR020846">
    <property type="entry name" value="MFS_dom"/>
</dbReference>
<feature type="transmembrane region" description="Helical" evidence="8">
    <location>
        <begin position="91"/>
        <end position="108"/>
    </location>
</feature>
<evidence type="ECO:0000256" key="2">
    <source>
        <dbReference type="ARBA" id="ARBA00022448"/>
    </source>
</evidence>
<feature type="transmembrane region" description="Helical" evidence="8">
    <location>
        <begin position="325"/>
        <end position="347"/>
    </location>
</feature>
<dbReference type="PANTHER" id="PTHR23522:SF10">
    <property type="entry name" value="3-PHENYLPROPIONIC ACID TRANSPORTER-RELATED"/>
    <property type="match status" value="1"/>
</dbReference>
<reference evidence="10" key="1">
    <citation type="journal article" date="2021" name="Proc. Natl. Acad. Sci. U.S.A.">
        <title>Global biogeography of chemosynthetic symbionts reveals both localized and globally distributed symbiont groups. .</title>
        <authorList>
            <person name="Osvatic J.T."/>
            <person name="Wilkins L.G.E."/>
            <person name="Leibrecht L."/>
            <person name="Leray M."/>
            <person name="Zauner S."/>
            <person name="Polzin J."/>
            <person name="Camacho Y."/>
            <person name="Gros O."/>
            <person name="van Gils J.A."/>
            <person name="Eisen J.A."/>
            <person name="Petersen J.M."/>
            <person name="Yuen B."/>
        </authorList>
    </citation>
    <scope>NUCLEOTIDE SEQUENCE</scope>
    <source>
        <strain evidence="10">MAGL173</strain>
    </source>
</reference>
<gene>
    <name evidence="10" type="ORF">JAZ04_07350</name>
</gene>
<dbReference type="PROSITE" id="PS50850">
    <property type="entry name" value="MFS"/>
    <property type="match status" value="1"/>
</dbReference>
<evidence type="ECO:0000313" key="11">
    <source>
        <dbReference type="Proteomes" id="UP000886687"/>
    </source>
</evidence>
<sequence>MPYWRLSGFYFFYFASLGALLPFWGLYLQDRGYSPVQIGELMAVIMVTKLIAPNIWGWIADHTGQRMPIVRLASFFSVICFIGVFYVEGYWALALVMMLFSFFWNASLPQFEAVTMSYLHERIQHYSRIRLWGSIGFILAVLALGFMLEEWGVGLVPKVVLVLYLGIFLYSLLVPEKRAGVVQHAQGSILDVLKRKEIIAFLLVCFLMQASHSAYYAFYSIYMEEIGYSSSLIGQLWALGVVVEVLVFLVMHHLLHRWGARTVLIVSLAIAVIRWVLVATTSDQMPMVLLAQVMHAATFGTFHAAAIHMVHHYFVGKHQGRGQALYSSISFGAGGAFGSLLSGYLWSGMGPEAPYWVAAGYALIAVIIAMRWLGYRDTSSGQVAKQVQ</sequence>
<dbReference type="GO" id="GO:0030395">
    <property type="term" value="F:lactose binding"/>
    <property type="evidence" value="ECO:0007669"/>
    <property type="project" value="TreeGrafter"/>
</dbReference>
<feature type="transmembrane region" description="Helical" evidence="8">
    <location>
        <begin position="7"/>
        <end position="26"/>
    </location>
</feature>
<dbReference type="EMBL" id="JAEPDI010000003">
    <property type="protein sequence ID" value="MCG7938659.1"/>
    <property type="molecule type" value="Genomic_DNA"/>
</dbReference>
<evidence type="ECO:0000259" key="9">
    <source>
        <dbReference type="PROSITE" id="PS50850"/>
    </source>
</evidence>
<protein>
    <submittedName>
        <fullName evidence="10">MFS transporter</fullName>
    </submittedName>
</protein>
<keyword evidence="5 8" id="KW-0812">Transmembrane</keyword>
<feature type="transmembrane region" description="Helical" evidence="8">
    <location>
        <begin position="231"/>
        <end position="251"/>
    </location>
</feature>
<dbReference type="SUPFAM" id="SSF103473">
    <property type="entry name" value="MFS general substrate transporter"/>
    <property type="match status" value="1"/>
</dbReference>
<evidence type="ECO:0000256" key="6">
    <source>
        <dbReference type="ARBA" id="ARBA00022989"/>
    </source>
</evidence>
<dbReference type="InterPro" id="IPR026032">
    <property type="entry name" value="HcaT-like"/>
</dbReference>
<accession>A0A9E4N0L0</accession>
<proteinExistence type="predicted"/>
<dbReference type="InterPro" id="IPR024989">
    <property type="entry name" value="MFS_assoc_dom"/>
</dbReference>